<evidence type="ECO:0000256" key="7">
    <source>
        <dbReference type="ARBA" id="ARBA00023136"/>
    </source>
</evidence>
<dbReference type="PANTHER" id="PTHR24025:SF23">
    <property type="entry name" value="NEURAL-CADHERIN"/>
    <property type="match status" value="1"/>
</dbReference>
<comment type="caution">
    <text evidence="11">The sequence shown here is derived from an EMBL/GenBank/DDBJ whole genome shotgun (WGS) entry which is preliminary data.</text>
</comment>
<feature type="compositionally biased region" description="Low complexity" evidence="8">
    <location>
        <begin position="11"/>
        <end position="70"/>
    </location>
</feature>
<gene>
    <name evidence="11" type="ORF">RM533_13595</name>
</gene>
<accession>A0ABU2ZLK9</accession>
<dbReference type="RefSeq" id="WP_311341764.1">
    <property type="nucleotide sequence ID" value="NZ_JAVRHS010000029.1"/>
</dbReference>
<keyword evidence="4" id="KW-0106">Calcium</keyword>
<keyword evidence="12" id="KW-1185">Reference proteome</keyword>
<dbReference type="InterPro" id="IPR015919">
    <property type="entry name" value="Cadherin-like_sf"/>
</dbReference>
<keyword evidence="5" id="KW-0130">Cell adhesion</keyword>
<evidence type="ECO:0000259" key="9">
    <source>
        <dbReference type="PROSITE" id="PS50095"/>
    </source>
</evidence>
<dbReference type="SUPFAM" id="SSF49313">
    <property type="entry name" value="Cadherin-like"/>
    <property type="match status" value="1"/>
</dbReference>
<evidence type="ECO:0000256" key="8">
    <source>
        <dbReference type="SAM" id="MobiDB-lite"/>
    </source>
</evidence>
<dbReference type="PROSITE" id="PS50268">
    <property type="entry name" value="CADHERIN_2"/>
    <property type="match status" value="1"/>
</dbReference>
<dbReference type="InterPro" id="IPR001024">
    <property type="entry name" value="PLAT/LH2_dom"/>
</dbReference>
<feature type="non-terminal residue" evidence="11">
    <location>
        <position position="273"/>
    </location>
</feature>
<evidence type="ECO:0000256" key="3">
    <source>
        <dbReference type="ARBA" id="ARBA00022737"/>
    </source>
</evidence>
<dbReference type="EMBL" id="JAVRHS010000029">
    <property type="protein sequence ID" value="MDT0577189.1"/>
    <property type="molecule type" value="Genomic_DNA"/>
</dbReference>
<keyword evidence="7" id="KW-0472">Membrane</keyword>
<evidence type="ECO:0000256" key="4">
    <source>
        <dbReference type="ARBA" id="ARBA00022837"/>
    </source>
</evidence>
<comment type="subcellular location">
    <subcellularLocation>
        <location evidence="1">Membrane</location>
    </subcellularLocation>
</comment>
<feature type="compositionally biased region" description="Basic and acidic residues" evidence="8">
    <location>
        <begin position="71"/>
        <end position="90"/>
    </location>
</feature>
<keyword evidence="3" id="KW-0677">Repeat</keyword>
<dbReference type="PROSITE" id="PS50095">
    <property type="entry name" value="PLAT"/>
    <property type="match status" value="1"/>
</dbReference>
<protein>
    <submittedName>
        <fullName evidence="11">Cadherin repeat domain-containing protein</fullName>
    </submittedName>
</protein>
<dbReference type="Gene3D" id="2.60.40.60">
    <property type="entry name" value="Cadherins"/>
    <property type="match status" value="1"/>
</dbReference>
<dbReference type="Proteomes" id="UP001259803">
    <property type="component" value="Unassembled WGS sequence"/>
</dbReference>
<reference evidence="11 12" key="1">
    <citation type="submission" date="2023-09" db="EMBL/GenBank/DDBJ databases">
        <authorList>
            <person name="Rey-Velasco X."/>
        </authorList>
    </citation>
    <scope>NUCLEOTIDE SEQUENCE [LARGE SCALE GENOMIC DNA]</scope>
    <source>
        <strain evidence="11 12">F390</strain>
    </source>
</reference>
<keyword evidence="6" id="KW-1133">Transmembrane helix</keyword>
<dbReference type="Pfam" id="PF00028">
    <property type="entry name" value="Cadherin"/>
    <property type="match status" value="1"/>
</dbReference>
<feature type="domain" description="Cadherin" evidence="10">
    <location>
        <begin position="176"/>
        <end position="269"/>
    </location>
</feature>
<evidence type="ECO:0000313" key="11">
    <source>
        <dbReference type="EMBL" id="MDT0577189.1"/>
    </source>
</evidence>
<feature type="region of interest" description="Disordered" evidence="8">
    <location>
        <begin position="1"/>
        <end position="96"/>
    </location>
</feature>
<organism evidence="11 12">
    <name type="scientific">Croceicoccus esteveae</name>
    <dbReference type="NCBI Taxonomy" id="3075597"/>
    <lineage>
        <taxon>Bacteria</taxon>
        <taxon>Pseudomonadati</taxon>
        <taxon>Pseudomonadota</taxon>
        <taxon>Alphaproteobacteria</taxon>
        <taxon>Sphingomonadales</taxon>
        <taxon>Erythrobacteraceae</taxon>
        <taxon>Croceicoccus</taxon>
    </lineage>
</organism>
<dbReference type="SMART" id="SM00112">
    <property type="entry name" value="CA"/>
    <property type="match status" value="1"/>
</dbReference>
<feature type="domain" description="PLAT" evidence="9">
    <location>
        <begin position="240"/>
        <end position="273"/>
    </location>
</feature>
<evidence type="ECO:0000256" key="5">
    <source>
        <dbReference type="ARBA" id="ARBA00022889"/>
    </source>
</evidence>
<dbReference type="InterPro" id="IPR050971">
    <property type="entry name" value="Cadherin-domain_protein"/>
</dbReference>
<evidence type="ECO:0000313" key="12">
    <source>
        <dbReference type="Proteomes" id="UP001259803"/>
    </source>
</evidence>
<dbReference type="PANTHER" id="PTHR24025">
    <property type="entry name" value="DESMOGLEIN FAMILY MEMBER"/>
    <property type="match status" value="1"/>
</dbReference>
<evidence type="ECO:0000259" key="10">
    <source>
        <dbReference type="PROSITE" id="PS50268"/>
    </source>
</evidence>
<dbReference type="InterPro" id="IPR002126">
    <property type="entry name" value="Cadherin-like_dom"/>
</dbReference>
<evidence type="ECO:0000256" key="6">
    <source>
        <dbReference type="ARBA" id="ARBA00022989"/>
    </source>
</evidence>
<proteinExistence type="predicted"/>
<sequence length="273" mass="27376">MAEQDQAPGMAAAQDSAASQAATAQQDAPAAPETASYAEQMTTEQAAMAATAEQAPVEVAAAEKAPARPVKVAEADIDKEKDEKDNHDTDGDAAPVDLALDPAADILAAVAEADGARAVPGAEGEASALMGGGSGAILGLAAVAAAGAGIYFLVDDNDDDLDVITPPPAENQAPVITSGDSVAIDENSDVDDVIYTVTATDADGDDIVYTLGGDDAAAFRIDSDTGEIRFVASPDFEAGADYDITVVATDSEGNATSKDVSVTINDLDDGDVT</sequence>
<keyword evidence="2" id="KW-0812">Transmembrane</keyword>
<name>A0ABU2ZLK9_9SPHN</name>
<evidence type="ECO:0000256" key="1">
    <source>
        <dbReference type="ARBA" id="ARBA00004370"/>
    </source>
</evidence>
<dbReference type="CDD" id="cd11304">
    <property type="entry name" value="Cadherin_repeat"/>
    <property type="match status" value="1"/>
</dbReference>
<evidence type="ECO:0000256" key="2">
    <source>
        <dbReference type="ARBA" id="ARBA00022692"/>
    </source>
</evidence>